<dbReference type="PANTHER" id="PTHR43264:SF1">
    <property type="entry name" value="INOSINE_URIDINE-PREFERRING NUCLEOSIDE HYDROLASE DOMAIN-CONTAINING PROTEIN"/>
    <property type="match status" value="1"/>
</dbReference>
<dbReference type="Gene3D" id="3.90.245.10">
    <property type="entry name" value="Ribonucleoside hydrolase-like"/>
    <property type="match status" value="1"/>
</dbReference>
<name>A0AAX6MIZ7_9PEZI</name>
<organism evidence="1 2">
    <name type="scientific">Daldinia eschscholtzii</name>
    <dbReference type="NCBI Taxonomy" id="292717"/>
    <lineage>
        <taxon>Eukaryota</taxon>
        <taxon>Fungi</taxon>
        <taxon>Dikarya</taxon>
        <taxon>Ascomycota</taxon>
        <taxon>Pezizomycotina</taxon>
        <taxon>Sordariomycetes</taxon>
        <taxon>Xylariomycetidae</taxon>
        <taxon>Xylariales</taxon>
        <taxon>Hypoxylaceae</taxon>
        <taxon>Daldinia</taxon>
    </lineage>
</organism>
<gene>
    <name evidence="1" type="ORF">Daesc_006983</name>
</gene>
<proteinExistence type="predicted"/>
<protein>
    <submittedName>
        <fullName evidence="1">Uncharacterized protein</fullName>
    </submittedName>
</protein>
<comment type="caution">
    <text evidence="1">The sequence shown here is derived from an EMBL/GenBank/DDBJ whole genome shotgun (WGS) entry which is preliminary data.</text>
</comment>
<accession>A0AAX6MIZ7</accession>
<evidence type="ECO:0000313" key="2">
    <source>
        <dbReference type="Proteomes" id="UP001369815"/>
    </source>
</evidence>
<reference evidence="1 2" key="1">
    <citation type="journal article" date="2024" name="Front Chem Biol">
        <title>Unveiling the potential of Daldinia eschscholtzii MFLUCC 19-0629 through bioactivity and bioinformatics studies for enhanced sustainable agriculture production.</title>
        <authorList>
            <person name="Brooks S."/>
            <person name="Weaver J.A."/>
            <person name="Klomchit A."/>
            <person name="Alharthi S.A."/>
            <person name="Onlamun T."/>
            <person name="Nurani R."/>
            <person name="Vong T.K."/>
            <person name="Alberti F."/>
            <person name="Greco C."/>
        </authorList>
    </citation>
    <scope>NUCLEOTIDE SEQUENCE [LARGE SCALE GENOMIC DNA]</scope>
    <source>
        <strain evidence="1">MFLUCC 19-0629</strain>
    </source>
</reference>
<evidence type="ECO:0000313" key="1">
    <source>
        <dbReference type="EMBL" id="KAK6952446.1"/>
    </source>
</evidence>
<dbReference type="InterPro" id="IPR036452">
    <property type="entry name" value="Ribo_hydro-like"/>
</dbReference>
<dbReference type="GO" id="GO:0016799">
    <property type="term" value="F:hydrolase activity, hydrolyzing N-glycosyl compounds"/>
    <property type="evidence" value="ECO:0007669"/>
    <property type="project" value="InterPro"/>
</dbReference>
<dbReference type="EMBL" id="JBANMG010000006">
    <property type="protein sequence ID" value="KAK6952446.1"/>
    <property type="molecule type" value="Genomic_DNA"/>
</dbReference>
<dbReference type="Proteomes" id="UP001369815">
    <property type="component" value="Unassembled WGS sequence"/>
</dbReference>
<dbReference type="AlphaFoldDB" id="A0AAX6MIZ7"/>
<sequence>MPDQGSGLCSKKRLIIDTDLLSFDDDPLAIGLSGENSRYVPPAIDAINTFFGYPQIPVAIQKPVNNLTRRPGSPEFGPYVVGLAYNFTEDIRDGNNTPDPDNSITLAVIGYFDNVFNLLNSSPDQISPYTGAELLASKVRELVVQANDVGYSFNTNMHNETFAEKVLNWWPGKLTFAWDGVGENTVLGERITTELDTATNPLGYALRANIGYGQKFSVWDATAVYYAVCGLDDVFRWKYPHGGRVRVNASAFATWENGTASSPRLQNSLEFKVPNTTFAARLENTLLWEPGQRIPYRRTWCKN</sequence>
<dbReference type="PANTHER" id="PTHR43264">
    <property type="match status" value="1"/>
</dbReference>
<keyword evidence="2" id="KW-1185">Reference proteome</keyword>